<gene>
    <name evidence="1" type="ORF">BDN72DRAFT_739065</name>
</gene>
<evidence type="ECO:0000313" key="2">
    <source>
        <dbReference type="Proteomes" id="UP000308600"/>
    </source>
</evidence>
<name>A0ACD3ABN0_9AGAR</name>
<organism evidence="1 2">
    <name type="scientific">Pluteus cervinus</name>
    <dbReference type="NCBI Taxonomy" id="181527"/>
    <lineage>
        <taxon>Eukaryota</taxon>
        <taxon>Fungi</taxon>
        <taxon>Dikarya</taxon>
        <taxon>Basidiomycota</taxon>
        <taxon>Agaricomycotina</taxon>
        <taxon>Agaricomycetes</taxon>
        <taxon>Agaricomycetidae</taxon>
        <taxon>Agaricales</taxon>
        <taxon>Pluteineae</taxon>
        <taxon>Pluteaceae</taxon>
        <taxon>Pluteus</taxon>
    </lineage>
</organism>
<accession>A0ACD3ABN0</accession>
<feature type="non-terminal residue" evidence="1">
    <location>
        <position position="257"/>
    </location>
</feature>
<reference evidence="1 2" key="1">
    <citation type="journal article" date="2019" name="Nat. Ecol. Evol.">
        <title>Megaphylogeny resolves global patterns of mushroom evolution.</title>
        <authorList>
            <person name="Varga T."/>
            <person name="Krizsan K."/>
            <person name="Foldi C."/>
            <person name="Dima B."/>
            <person name="Sanchez-Garcia M."/>
            <person name="Sanchez-Ramirez S."/>
            <person name="Szollosi G.J."/>
            <person name="Szarkandi J.G."/>
            <person name="Papp V."/>
            <person name="Albert L."/>
            <person name="Andreopoulos W."/>
            <person name="Angelini C."/>
            <person name="Antonin V."/>
            <person name="Barry K.W."/>
            <person name="Bougher N.L."/>
            <person name="Buchanan P."/>
            <person name="Buyck B."/>
            <person name="Bense V."/>
            <person name="Catcheside P."/>
            <person name="Chovatia M."/>
            <person name="Cooper J."/>
            <person name="Damon W."/>
            <person name="Desjardin D."/>
            <person name="Finy P."/>
            <person name="Geml J."/>
            <person name="Haridas S."/>
            <person name="Hughes K."/>
            <person name="Justo A."/>
            <person name="Karasinski D."/>
            <person name="Kautmanova I."/>
            <person name="Kiss B."/>
            <person name="Kocsube S."/>
            <person name="Kotiranta H."/>
            <person name="LaButti K.M."/>
            <person name="Lechner B.E."/>
            <person name="Liimatainen K."/>
            <person name="Lipzen A."/>
            <person name="Lukacs Z."/>
            <person name="Mihaltcheva S."/>
            <person name="Morgado L.N."/>
            <person name="Niskanen T."/>
            <person name="Noordeloos M.E."/>
            <person name="Ohm R.A."/>
            <person name="Ortiz-Santana B."/>
            <person name="Ovrebo C."/>
            <person name="Racz N."/>
            <person name="Riley R."/>
            <person name="Savchenko A."/>
            <person name="Shiryaev A."/>
            <person name="Soop K."/>
            <person name="Spirin V."/>
            <person name="Szebenyi C."/>
            <person name="Tomsovsky M."/>
            <person name="Tulloss R.E."/>
            <person name="Uehling J."/>
            <person name="Grigoriev I.V."/>
            <person name="Vagvolgyi C."/>
            <person name="Papp T."/>
            <person name="Martin F.M."/>
            <person name="Miettinen O."/>
            <person name="Hibbett D.S."/>
            <person name="Nagy L.G."/>
        </authorList>
    </citation>
    <scope>NUCLEOTIDE SEQUENCE [LARGE SCALE GENOMIC DNA]</scope>
    <source>
        <strain evidence="1 2">NL-1719</strain>
    </source>
</reference>
<dbReference type="Proteomes" id="UP000308600">
    <property type="component" value="Unassembled WGS sequence"/>
</dbReference>
<evidence type="ECO:0000313" key="1">
    <source>
        <dbReference type="EMBL" id="TFK62819.1"/>
    </source>
</evidence>
<sequence>VIGVVYREFCPDSRCVREVVRITREDLKYMRNIRVCDTGTITMAGYSAGSRNNLMFGWANNVDSAAGKRIEGRLTSETCNVFALFWNLCKSKLPGVVVKDFEKFLYGSNISRMDGGLKAEGGDGLGSYALEIGGRKFEFSGEELAPPAGVLAGNYSRAIHRENQPHEYAVGWCLTRDAPISSGGNFFVSEYGIRIEQEANTVIVWKPRHYHGTSLHDVVPRSTDWVATGICFVTSSKLLGSWEAYQKSQINGPELQS</sequence>
<proteinExistence type="predicted"/>
<feature type="non-terminal residue" evidence="1">
    <location>
        <position position="1"/>
    </location>
</feature>
<dbReference type="EMBL" id="ML208558">
    <property type="protein sequence ID" value="TFK62819.1"/>
    <property type="molecule type" value="Genomic_DNA"/>
</dbReference>
<keyword evidence="2" id="KW-1185">Reference proteome</keyword>
<protein>
    <submittedName>
        <fullName evidence="1">Uncharacterized protein</fullName>
    </submittedName>
</protein>